<sequence length="332" mass="36733">MAEIHLSVAYKGANHTVSLKPETTLAEFQDTLEGLTNVPPSLQKLLYRGKKPVAGEADAVTVADVGLKNGLKVTLMGSTNEELSGMRDTERETQRREEIMRRRAAAGPSKVRMLVYSTSRSEDDKYKFYRIEPLLHLPKPEAARAVLEKLAEDPAIKHVMRKHEFQVGVLTELAPHENPTLLGLNVNAGQIIKLRLRTDAYDGMRTYKETRRVLCHELTHNVFGDHDDNFKTLNSQLNREVEEFEAAVARGSKTLGDRSGDAYEPGSSLGSTLADSEAHSYVLGGGVGASSALLPSREEMRRRAAEAASRRQRKEEQEIEDRCGSDGPAALK</sequence>
<feature type="region of interest" description="Disordered" evidence="1">
    <location>
        <begin position="288"/>
        <end position="332"/>
    </location>
</feature>
<protein>
    <recommendedName>
        <fullName evidence="6">WLM domain-containing protein</fullName>
    </recommendedName>
</protein>
<evidence type="ECO:0000259" key="2">
    <source>
        <dbReference type="PROSITE" id="PS50053"/>
    </source>
</evidence>
<dbReference type="HOGENOM" id="CLU_056790_1_0_1"/>
<dbReference type="PROSITE" id="PS50053">
    <property type="entry name" value="UBIQUITIN_2"/>
    <property type="match status" value="1"/>
</dbReference>
<dbReference type="PANTHER" id="PTHR47795">
    <property type="entry name" value="UBIQUITIN AND WLM DOMAIN-CONTAINING METALLOPROTEASE SPCC1442.07C"/>
    <property type="match status" value="1"/>
</dbReference>
<evidence type="ECO:0000259" key="3">
    <source>
        <dbReference type="PROSITE" id="PS51397"/>
    </source>
</evidence>
<dbReference type="STRING" id="1051891.A0A0C3LJD2"/>
<dbReference type="OrthoDB" id="49605at2759"/>
<dbReference type="Gene3D" id="3.10.20.90">
    <property type="entry name" value="Phosphatidylinositol 3-kinase Catalytic Subunit, Chain A, domain 1"/>
    <property type="match status" value="1"/>
</dbReference>
<evidence type="ECO:0000256" key="1">
    <source>
        <dbReference type="SAM" id="MobiDB-lite"/>
    </source>
</evidence>
<evidence type="ECO:0008006" key="6">
    <source>
        <dbReference type="Google" id="ProtNLM"/>
    </source>
</evidence>
<evidence type="ECO:0000313" key="4">
    <source>
        <dbReference type="EMBL" id="KIO34188.1"/>
    </source>
</evidence>
<reference evidence="4 5" key="1">
    <citation type="submission" date="2014-04" db="EMBL/GenBank/DDBJ databases">
        <authorList>
            <consortium name="DOE Joint Genome Institute"/>
            <person name="Kuo A."/>
            <person name="Girlanda M."/>
            <person name="Perotto S."/>
            <person name="Kohler A."/>
            <person name="Nagy L.G."/>
            <person name="Floudas D."/>
            <person name="Copeland A."/>
            <person name="Barry K.W."/>
            <person name="Cichocki N."/>
            <person name="Veneault-Fourrey C."/>
            <person name="LaButti K."/>
            <person name="Lindquist E.A."/>
            <person name="Lipzen A."/>
            <person name="Lundell T."/>
            <person name="Morin E."/>
            <person name="Murat C."/>
            <person name="Sun H."/>
            <person name="Tunlid A."/>
            <person name="Henrissat B."/>
            <person name="Grigoriev I.V."/>
            <person name="Hibbett D.S."/>
            <person name="Martin F."/>
            <person name="Nordberg H.P."/>
            <person name="Cantor M.N."/>
            <person name="Hua S.X."/>
        </authorList>
    </citation>
    <scope>NUCLEOTIDE SEQUENCE [LARGE SCALE GENOMIC DNA]</scope>
    <source>
        <strain evidence="4 5">MUT 4182</strain>
    </source>
</reference>
<organism evidence="4 5">
    <name type="scientific">Tulasnella calospora MUT 4182</name>
    <dbReference type="NCBI Taxonomy" id="1051891"/>
    <lineage>
        <taxon>Eukaryota</taxon>
        <taxon>Fungi</taxon>
        <taxon>Dikarya</taxon>
        <taxon>Basidiomycota</taxon>
        <taxon>Agaricomycotina</taxon>
        <taxon>Agaricomycetes</taxon>
        <taxon>Cantharellales</taxon>
        <taxon>Tulasnellaceae</taxon>
        <taxon>Tulasnella</taxon>
    </lineage>
</organism>
<dbReference type="GO" id="GO:0070628">
    <property type="term" value="F:proteasome binding"/>
    <property type="evidence" value="ECO:0007669"/>
    <property type="project" value="TreeGrafter"/>
</dbReference>
<gene>
    <name evidence="4" type="ORF">M407DRAFT_64732</name>
</gene>
<keyword evidence="5" id="KW-1185">Reference proteome</keyword>
<dbReference type="Pfam" id="PF08325">
    <property type="entry name" value="WLM"/>
    <property type="match status" value="1"/>
</dbReference>
<proteinExistence type="predicted"/>
<name>A0A0C3LJD2_9AGAM</name>
<reference evidence="5" key="2">
    <citation type="submission" date="2015-01" db="EMBL/GenBank/DDBJ databases">
        <title>Evolutionary Origins and Diversification of the Mycorrhizal Mutualists.</title>
        <authorList>
            <consortium name="DOE Joint Genome Institute"/>
            <consortium name="Mycorrhizal Genomics Consortium"/>
            <person name="Kohler A."/>
            <person name="Kuo A."/>
            <person name="Nagy L.G."/>
            <person name="Floudas D."/>
            <person name="Copeland A."/>
            <person name="Barry K.W."/>
            <person name="Cichocki N."/>
            <person name="Veneault-Fourrey C."/>
            <person name="LaButti K."/>
            <person name="Lindquist E.A."/>
            <person name="Lipzen A."/>
            <person name="Lundell T."/>
            <person name="Morin E."/>
            <person name="Murat C."/>
            <person name="Riley R."/>
            <person name="Ohm R."/>
            <person name="Sun H."/>
            <person name="Tunlid A."/>
            <person name="Henrissat B."/>
            <person name="Grigoriev I.V."/>
            <person name="Hibbett D.S."/>
            <person name="Martin F."/>
        </authorList>
    </citation>
    <scope>NUCLEOTIDE SEQUENCE [LARGE SCALE GENOMIC DNA]</scope>
    <source>
        <strain evidence="5">MUT 4182</strain>
    </source>
</reference>
<dbReference type="InterPro" id="IPR029071">
    <property type="entry name" value="Ubiquitin-like_domsf"/>
</dbReference>
<feature type="domain" description="WLM" evidence="3">
    <location>
        <begin position="119"/>
        <end position="313"/>
    </location>
</feature>
<dbReference type="PROSITE" id="PS51397">
    <property type="entry name" value="WLM"/>
    <property type="match status" value="1"/>
</dbReference>
<dbReference type="AlphaFoldDB" id="A0A0C3LJD2"/>
<evidence type="ECO:0000313" key="5">
    <source>
        <dbReference type="Proteomes" id="UP000054248"/>
    </source>
</evidence>
<dbReference type="PANTHER" id="PTHR47795:SF1">
    <property type="entry name" value="DNA-DEPENDENT METALLOPROTEASE WSS1 HOMOLOG 2"/>
    <property type="match status" value="1"/>
</dbReference>
<dbReference type="EMBL" id="KN822944">
    <property type="protein sequence ID" value="KIO34188.1"/>
    <property type="molecule type" value="Genomic_DNA"/>
</dbReference>
<dbReference type="InterPro" id="IPR000626">
    <property type="entry name" value="Ubiquitin-like_dom"/>
</dbReference>
<feature type="region of interest" description="Disordered" evidence="1">
    <location>
        <begin position="252"/>
        <end position="271"/>
    </location>
</feature>
<dbReference type="SMART" id="SM00213">
    <property type="entry name" value="UBQ"/>
    <property type="match status" value="1"/>
</dbReference>
<feature type="compositionally biased region" description="Basic and acidic residues" evidence="1">
    <location>
        <begin position="296"/>
        <end position="324"/>
    </location>
</feature>
<accession>A0A0C3LJD2</accession>
<dbReference type="Pfam" id="PF00240">
    <property type="entry name" value="ubiquitin"/>
    <property type="match status" value="1"/>
</dbReference>
<feature type="domain" description="Ubiquitin-like" evidence="2">
    <location>
        <begin position="4"/>
        <end position="76"/>
    </location>
</feature>
<dbReference type="Proteomes" id="UP000054248">
    <property type="component" value="Unassembled WGS sequence"/>
</dbReference>
<dbReference type="InterPro" id="IPR013536">
    <property type="entry name" value="WLM_dom"/>
</dbReference>
<dbReference type="SUPFAM" id="SSF54236">
    <property type="entry name" value="Ubiquitin-like"/>
    <property type="match status" value="1"/>
</dbReference>